<name>A0A077ZV79_STYLE</name>
<dbReference type="Proteomes" id="UP000039865">
    <property type="component" value="Unassembled WGS sequence"/>
</dbReference>
<dbReference type="Gene3D" id="3.20.20.190">
    <property type="entry name" value="Phosphatidylinositol (PI) phosphodiesterase"/>
    <property type="match status" value="1"/>
</dbReference>
<keyword evidence="11" id="KW-1185">Reference proteome</keyword>
<evidence type="ECO:0000256" key="8">
    <source>
        <dbReference type="SAM" id="Phobius"/>
    </source>
</evidence>
<gene>
    <name evidence="10" type="primary">Contig16296.g17357</name>
    <name evidence="10" type="ORF">STYLEM_2186</name>
</gene>
<protein>
    <submittedName>
        <fullName evidence="10">Glycerophosphodiester phosphodiesterase domain-containing protein 1</fullName>
    </submittedName>
</protein>
<dbReference type="GO" id="GO:0008081">
    <property type="term" value="F:phosphoric diester hydrolase activity"/>
    <property type="evidence" value="ECO:0007669"/>
    <property type="project" value="InterPro"/>
</dbReference>
<proteinExistence type="inferred from homology"/>
<evidence type="ECO:0000256" key="7">
    <source>
        <dbReference type="ARBA" id="ARBA00023136"/>
    </source>
</evidence>
<keyword evidence="6" id="KW-0443">Lipid metabolism</keyword>
<evidence type="ECO:0000313" key="10">
    <source>
        <dbReference type="EMBL" id="CDW73210.1"/>
    </source>
</evidence>
<keyword evidence="3 8" id="KW-0812">Transmembrane</keyword>
<dbReference type="InParanoid" id="A0A077ZV79"/>
<dbReference type="GO" id="GO:0005737">
    <property type="term" value="C:cytoplasm"/>
    <property type="evidence" value="ECO:0007669"/>
    <property type="project" value="UniProtKB-ARBA"/>
</dbReference>
<dbReference type="Pfam" id="PF03009">
    <property type="entry name" value="GDPD"/>
    <property type="match status" value="1"/>
</dbReference>
<evidence type="ECO:0000256" key="3">
    <source>
        <dbReference type="ARBA" id="ARBA00022692"/>
    </source>
</evidence>
<dbReference type="EMBL" id="CCKQ01002115">
    <property type="protein sequence ID" value="CDW73210.1"/>
    <property type="molecule type" value="Genomic_DNA"/>
</dbReference>
<dbReference type="SUPFAM" id="SSF51695">
    <property type="entry name" value="PLC-like phosphodiesterases"/>
    <property type="match status" value="1"/>
</dbReference>
<dbReference type="PANTHER" id="PTHR42758">
    <property type="entry name" value="PHOSPHATIDYLGLYCEROL PHOSPHOLIPASE C"/>
    <property type="match status" value="1"/>
</dbReference>
<evidence type="ECO:0000256" key="5">
    <source>
        <dbReference type="ARBA" id="ARBA00022989"/>
    </source>
</evidence>
<sequence length="332" mass="37988">MLAFIVPVLGLYYGIQYIFLLHPSWLRHKKKTKLQLPAPPTKLKKYVHSHRAGGSYEKPESTLNAFKHSAQIGALVETDVQMTKDGVLVAFHDDDLIRTCGVDKKISETDYADLPQLRSPIPIWFSYGDQYFFKPEDEGHSQIPSLTEVFEALPATTIIMLELKNAADQNARKQLVELIKKHDRQSTTIVGTGQSAYNRLLSGLDENLPIFMPELKVIKYFLYYLVGILAYVKIEEDVASLPYMSRQYASAKWRQEKSVKTFFYIPITWIMSHLCDAMIVNFNERGIYTNYYVANEESDIKNAFKRSSIQGVMTDKPSLALEVLNKLSDELK</sequence>
<accession>A0A077ZV79</accession>
<keyword evidence="7 8" id="KW-0472">Membrane</keyword>
<evidence type="ECO:0000256" key="4">
    <source>
        <dbReference type="ARBA" id="ARBA00022801"/>
    </source>
</evidence>
<evidence type="ECO:0000259" key="9">
    <source>
        <dbReference type="PROSITE" id="PS51704"/>
    </source>
</evidence>
<evidence type="ECO:0000256" key="2">
    <source>
        <dbReference type="ARBA" id="ARBA00007277"/>
    </source>
</evidence>
<dbReference type="GO" id="GO:0046475">
    <property type="term" value="P:glycerophospholipid catabolic process"/>
    <property type="evidence" value="ECO:0007669"/>
    <property type="project" value="TreeGrafter"/>
</dbReference>
<dbReference type="GO" id="GO:0016020">
    <property type="term" value="C:membrane"/>
    <property type="evidence" value="ECO:0007669"/>
    <property type="project" value="UniProtKB-SubCell"/>
</dbReference>
<keyword evidence="5 8" id="KW-1133">Transmembrane helix</keyword>
<evidence type="ECO:0000256" key="1">
    <source>
        <dbReference type="ARBA" id="ARBA00004370"/>
    </source>
</evidence>
<feature type="domain" description="GP-PDE" evidence="9">
    <location>
        <begin position="45"/>
        <end position="324"/>
    </location>
</feature>
<reference evidence="10 11" key="1">
    <citation type="submission" date="2014-06" db="EMBL/GenBank/DDBJ databases">
        <authorList>
            <person name="Swart Estienne"/>
        </authorList>
    </citation>
    <scope>NUCLEOTIDE SEQUENCE [LARGE SCALE GENOMIC DNA]</scope>
    <source>
        <strain evidence="10 11">130c</strain>
    </source>
</reference>
<evidence type="ECO:0000313" key="11">
    <source>
        <dbReference type="Proteomes" id="UP000039865"/>
    </source>
</evidence>
<organism evidence="10 11">
    <name type="scientific">Stylonychia lemnae</name>
    <name type="common">Ciliate</name>
    <dbReference type="NCBI Taxonomy" id="5949"/>
    <lineage>
        <taxon>Eukaryota</taxon>
        <taxon>Sar</taxon>
        <taxon>Alveolata</taxon>
        <taxon>Ciliophora</taxon>
        <taxon>Intramacronucleata</taxon>
        <taxon>Spirotrichea</taxon>
        <taxon>Stichotrichia</taxon>
        <taxon>Sporadotrichida</taxon>
        <taxon>Oxytrichidae</taxon>
        <taxon>Stylonychinae</taxon>
        <taxon>Stylonychia</taxon>
    </lineage>
</organism>
<comment type="subcellular location">
    <subcellularLocation>
        <location evidence="1">Membrane</location>
    </subcellularLocation>
</comment>
<evidence type="ECO:0000256" key="6">
    <source>
        <dbReference type="ARBA" id="ARBA00023098"/>
    </source>
</evidence>
<dbReference type="AlphaFoldDB" id="A0A077ZV79"/>
<dbReference type="InterPro" id="IPR030395">
    <property type="entry name" value="GP_PDE_dom"/>
</dbReference>
<comment type="similarity">
    <text evidence="2">Belongs to the glycerophosphoryl diester phosphodiesterase family.</text>
</comment>
<dbReference type="OrthoDB" id="311925at2759"/>
<keyword evidence="4" id="KW-0378">Hydrolase</keyword>
<feature type="transmembrane region" description="Helical" evidence="8">
    <location>
        <begin position="6"/>
        <end position="26"/>
    </location>
</feature>
<dbReference type="InterPro" id="IPR017946">
    <property type="entry name" value="PLC-like_Pdiesterase_TIM-brl"/>
</dbReference>
<dbReference type="InterPro" id="IPR052271">
    <property type="entry name" value="GDPD-Related"/>
</dbReference>
<dbReference type="PANTHER" id="PTHR42758:SF2">
    <property type="entry name" value="PHOSPHATIDYLGLYCEROL PHOSPHOLIPASE C"/>
    <property type="match status" value="1"/>
</dbReference>
<dbReference type="PROSITE" id="PS51704">
    <property type="entry name" value="GP_PDE"/>
    <property type="match status" value="1"/>
</dbReference>